<gene>
    <name evidence="2" type="ORF">HYH03_005902</name>
</gene>
<dbReference type="Gene3D" id="3.40.50.1820">
    <property type="entry name" value="alpha/beta hydrolase"/>
    <property type="match status" value="1"/>
</dbReference>
<dbReference type="InterPro" id="IPR051044">
    <property type="entry name" value="MAG_DAG_Lipase"/>
</dbReference>
<keyword evidence="3" id="KW-1185">Reference proteome</keyword>
<dbReference type="PANTHER" id="PTHR11614">
    <property type="entry name" value="PHOSPHOLIPASE-RELATED"/>
    <property type="match status" value="1"/>
</dbReference>
<evidence type="ECO:0000313" key="2">
    <source>
        <dbReference type="EMBL" id="KAG2495973.1"/>
    </source>
</evidence>
<dbReference type="Pfam" id="PF12146">
    <property type="entry name" value="Hydrolase_4"/>
    <property type="match status" value="1"/>
</dbReference>
<dbReference type="Proteomes" id="UP000612055">
    <property type="component" value="Unassembled WGS sequence"/>
</dbReference>
<dbReference type="InterPro" id="IPR029058">
    <property type="entry name" value="AB_hydrolase_fold"/>
</dbReference>
<organism evidence="2 3">
    <name type="scientific">Edaphochlamys debaryana</name>
    <dbReference type="NCBI Taxonomy" id="47281"/>
    <lineage>
        <taxon>Eukaryota</taxon>
        <taxon>Viridiplantae</taxon>
        <taxon>Chlorophyta</taxon>
        <taxon>core chlorophytes</taxon>
        <taxon>Chlorophyceae</taxon>
        <taxon>CS clade</taxon>
        <taxon>Chlamydomonadales</taxon>
        <taxon>Chlamydomonadales incertae sedis</taxon>
        <taxon>Edaphochlamys</taxon>
    </lineage>
</organism>
<dbReference type="OrthoDB" id="536864at2759"/>
<dbReference type="AlphaFoldDB" id="A0A836C1U4"/>
<accession>A0A836C1U4</accession>
<proteinExistence type="predicted"/>
<dbReference type="SUPFAM" id="SSF53474">
    <property type="entry name" value="alpha/beta-Hydrolases"/>
    <property type="match status" value="1"/>
</dbReference>
<protein>
    <recommendedName>
        <fullName evidence="1">Serine aminopeptidase S33 domain-containing protein</fullName>
    </recommendedName>
</protein>
<evidence type="ECO:0000313" key="3">
    <source>
        <dbReference type="Proteomes" id="UP000612055"/>
    </source>
</evidence>
<dbReference type="EMBL" id="JAEHOE010000021">
    <property type="protein sequence ID" value="KAG2495973.1"/>
    <property type="molecule type" value="Genomic_DNA"/>
</dbReference>
<comment type="caution">
    <text evidence="2">The sequence shown here is derived from an EMBL/GenBank/DDBJ whole genome shotgun (WGS) entry which is preliminary data.</text>
</comment>
<dbReference type="InterPro" id="IPR022742">
    <property type="entry name" value="Hydrolase_4"/>
</dbReference>
<reference evidence="2" key="1">
    <citation type="journal article" date="2020" name="bioRxiv">
        <title>Comparative genomics of Chlamydomonas.</title>
        <authorList>
            <person name="Craig R.J."/>
            <person name="Hasan A.R."/>
            <person name="Ness R.W."/>
            <person name="Keightley P.D."/>
        </authorList>
    </citation>
    <scope>NUCLEOTIDE SEQUENCE</scope>
    <source>
        <strain evidence="2">CCAP 11/70</strain>
    </source>
</reference>
<evidence type="ECO:0000259" key="1">
    <source>
        <dbReference type="Pfam" id="PF12146"/>
    </source>
</evidence>
<feature type="domain" description="Serine aminopeptidase S33" evidence="1">
    <location>
        <begin position="139"/>
        <end position="385"/>
    </location>
</feature>
<name>A0A836C1U4_9CHLO</name>
<sequence>MGLAWPALPDVGKQLAPVGEALGSAATRVRGLQLPALPPLSTLQVPAMPTLESLAAMLPIRLTAEEAAILGIAGGALVLACSVLSSRAEARRMAAHRAEMDARRSKYVDDSGAGTTAAIPNAQGLKLFLRHWTPEAGQPAAGVVVMVHGFAMHGGTFARVARQLATQGLATVASDLQGNGLSDGAAGLRGYVRRFDDYVDDLDRVMASASERHPGVPLFLLGESLGGTVVLQALRRRGVADKVRGAVLMAPAIRVSPRLMPPPVILPLLIGLSLLFPTLSLPGGGTIPREHWVGAFGDTAWAEAAYGDPLITLQTPRLNMMQILLVLRDLYGNLEQIRTPLLVCHSPDDVRTQADYSQHLVQRAAGEDKEMLLVPGGRHSLFLDTPEISSRVTAHVIKWLASRC</sequence>